<dbReference type="Proteomes" id="UP000245683">
    <property type="component" value="Unassembled WGS sequence"/>
</dbReference>
<evidence type="ECO:0000313" key="2">
    <source>
        <dbReference type="EMBL" id="PWU52824.1"/>
    </source>
</evidence>
<name>A0A317KJP5_9ACTN</name>
<evidence type="ECO:0000313" key="3">
    <source>
        <dbReference type="Proteomes" id="UP000245683"/>
    </source>
</evidence>
<protein>
    <submittedName>
        <fullName evidence="2">Uncharacterized protein</fullName>
    </submittedName>
</protein>
<organism evidence="2 3">
    <name type="scientific">Micromonospora globispora</name>
    <dbReference type="NCBI Taxonomy" id="1450148"/>
    <lineage>
        <taxon>Bacteria</taxon>
        <taxon>Bacillati</taxon>
        <taxon>Actinomycetota</taxon>
        <taxon>Actinomycetes</taxon>
        <taxon>Micromonosporales</taxon>
        <taxon>Micromonosporaceae</taxon>
        <taxon>Micromonospora</taxon>
    </lineage>
</organism>
<gene>
    <name evidence="2" type="ORF">DLJ46_02295</name>
</gene>
<accession>A0A317KJP5</accession>
<dbReference type="OrthoDB" id="3397817at2"/>
<keyword evidence="1" id="KW-1133">Transmembrane helix</keyword>
<feature type="transmembrane region" description="Helical" evidence="1">
    <location>
        <begin position="325"/>
        <end position="348"/>
    </location>
</feature>
<evidence type="ECO:0000256" key="1">
    <source>
        <dbReference type="SAM" id="Phobius"/>
    </source>
</evidence>
<keyword evidence="1" id="KW-0472">Membrane</keyword>
<sequence length="362" mass="39261">MPPTGDPLTRHYRRLLLCYPRSYRRDRGEEILGLLLDTAPAGRIRPTFREAFDVVRNGLRCRLGRPTSRTVGVLAVLTAVICGLFTAAAASRVAWETSRPQPDRAEAAAIFADALPGRSIGQIETAPALFVFYGEPFRWQALDDMLFGDGGEYQPGFASASATGLPPVPVEQTLAVTRQHLRASGWRIYETVSRADRECVSACDPPVALTDTTLVASRGDTVFRMTLFAEGGPTPTNAALEVQRAAPPAVVPAAVLAGLVGGVLAWLVFGWASRRTEYRPGVALPFGITMFLWWLPVLLATPSLIGHQRAEPHPDWHPLWEWLGQPTGSLFFLIGTVCALIVLGCSAVPRRDTAPLRTIATG</sequence>
<proteinExistence type="predicted"/>
<feature type="transmembrane region" description="Helical" evidence="1">
    <location>
        <begin position="249"/>
        <end position="269"/>
    </location>
</feature>
<dbReference type="AlphaFoldDB" id="A0A317KJP5"/>
<dbReference type="EMBL" id="QGSV01000058">
    <property type="protein sequence ID" value="PWU52824.1"/>
    <property type="molecule type" value="Genomic_DNA"/>
</dbReference>
<comment type="caution">
    <text evidence="2">The sequence shown here is derived from an EMBL/GenBank/DDBJ whole genome shotgun (WGS) entry which is preliminary data.</text>
</comment>
<feature type="transmembrane region" description="Helical" evidence="1">
    <location>
        <begin position="70"/>
        <end position="95"/>
    </location>
</feature>
<reference evidence="3" key="1">
    <citation type="submission" date="2018-05" db="EMBL/GenBank/DDBJ databases">
        <title>Micromonospora globispora sp. nov. and Micromonospora rugosa sp. nov., isolated from marine sediment.</title>
        <authorList>
            <person name="Carro L."/>
            <person name="Aysel V."/>
            <person name="Cetin D."/>
            <person name="Igual J.M."/>
            <person name="Klenk H.-P."/>
            <person name="Trujillo M.E."/>
            <person name="Sahin N."/>
        </authorList>
    </citation>
    <scope>NUCLEOTIDE SEQUENCE [LARGE SCALE GENOMIC DNA]</scope>
    <source>
        <strain evidence="3">S2904</strain>
    </source>
</reference>
<keyword evidence="3" id="KW-1185">Reference proteome</keyword>
<dbReference type="RefSeq" id="WP_109942993.1">
    <property type="nucleotide sequence ID" value="NZ_QGSV01000058.1"/>
</dbReference>
<keyword evidence="1" id="KW-0812">Transmembrane</keyword>
<feature type="transmembrane region" description="Helical" evidence="1">
    <location>
        <begin position="281"/>
        <end position="305"/>
    </location>
</feature>